<proteinExistence type="predicted"/>
<reference evidence="7" key="1">
    <citation type="journal article" date="2019" name="Int. J. Syst. Evol. Microbiol.">
        <title>The Global Catalogue of Microorganisms (GCM) 10K type strain sequencing project: providing services to taxonomists for standard genome sequencing and annotation.</title>
        <authorList>
            <consortium name="The Broad Institute Genomics Platform"/>
            <consortium name="The Broad Institute Genome Sequencing Center for Infectious Disease"/>
            <person name="Wu L."/>
            <person name="Ma J."/>
        </authorList>
    </citation>
    <scope>NUCLEOTIDE SEQUENCE [LARGE SCALE GENOMIC DNA]</scope>
    <source>
        <strain evidence="7">JCM 18055</strain>
    </source>
</reference>
<evidence type="ECO:0000313" key="6">
    <source>
        <dbReference type="EMBL" id="GAA4696170.1"/>
    </source>
</evidence>
<name>A0ABP8WYG0_9PSEU</name>
<sequence length="289" mass="29667">MTDECTELPGPGPTGVSIGAAADYVGVSVETLRAWQRRYGVGASAVTPGGHRRYTFDDLVRLRTVHDLVQAGASTAAAVRAVLGPPHPLTTPEPDEPAARRLVGACVELDGHAVRQLVGAALAAEGVVRVWESLVRPAFVTLERLPLPPARLVGAEHLLSHVVTGALGARVGREPADRPAVVLACAPAEQHELPLTVLAAALAERAVRTTMLGARTPAATVLAAAGLPTSGRIVLYAQMRLDDPGGAVRVLPDPGAVVAAGPAWDDVSLEPAVRVCNGLGECLAAIGTG</sequence>
<dbReference type="Proteomes" id="UP001500325">
    <property type="component" value="Unassembled WGS sequence"/>
</dbReference>
<dbReference type="PANTHER" id="PTHR30204">
    <property type="entry name" value="REDOX-CYCLING DRUG-SENSING TRANSCRIPTIONAL ACTIVATOR SOXR"/>
    <property type="match status" value="1"/>
</dbReference>
<dbReference type="SUPFAM" id="SSF46955">
    <property type="entry name" value="Putative DNA-binding domain"/>
    <property type="match status" value="1"/>
</dbReference>
<dbReference type="InterPro" id="IPR009061">
    <property type="entry name" value="DNA-bd_dom_put_sf"/>
</dbReference>
<comment type="caution">
    <text evidence="6">The sequence shown here is derived from an EMBL/GenBank/DDBJ whole genome shotgun (WGS) entry which is preliminary data.</text>
</comment>
<dbReference type="PROSITE" id="PS50937">
    <property type="entry name" value="HTH_MERR_2"/>
    <property type="match status" value="1"/>
</dbReference>
<keyword evidence="2" id="KW-0805">Transcription regulation</keyword>
<evidence type="ECO:0000256" key="2">
    <source>
        <dbReference type="ARBA" id="ARBA00023015"/>
    </source>
</evidence>
<evidence type="ECO:0000256" key="1">
    <source>
        <dbReference type="ARBA" id="ARBA00022491"/>
    </source>
</evidence>
<organism evidence="6 7">
    <name type="scientific">Pseudonocardia yuanmonensis</name>
    <dbReference type="NCBI Taxonomy" id="1095914"/>
    <lineage>
        <taxon>Bacteria</taxon>
        <taxon>Bacillati</taxon>
        <taxon>Actinomycetota</taxon>
        <taxon>Actinomycetes</taxon>
        <taxon>Pseudonocardiales</taxon>
        <taxon>Pseudonocardiaceae</taxon>
        <taxon>Pseudonocardia</taxon>
    </lineage>
</organism>
<gene>
    <name evidence="6" type="ORF">GCM10023215_37700</name>
</gene>
<evidence type="ECO:0000259" key="5">
    <source>
        <dbReference type="PROSITE" id="PS50937"/>
    </source>
</evidence>
<feature type="domain" description="HTH merR-type" evidence="5">
    <location>
        <begin position="17"/>
        <end position="84"/>
    </location>
</feature>
<keyword evidence="1" id="KW-0678">Repressor</keyword>
<dbReference type="EMBL" id="BAABIC010000012">
    <property type="protein sequence ID" value="GAA4696170.1"/>
    <property type="molecule type" value="Genomic_DNA"/>
</dbReference>
<dbReference type="PANTHER" id="PTHR30204:SF69">
    <property type="entry name" value="MERR-FAMILY TRANSCRIPTIONAL REGULATOR"/>
    <property type="match status" value="1"/>
</dbReference>
<dbReference type="Pfam" id="PF13411">
    <property type="entry name" value="MerR_1"/>
    <property type="match status" value="1"/>
</dbReference>
<evidence type="ECO:0000256" key="3">
    <source>
        <dbReference type="ARBA" id="ARBA00023125"/>
    </source>
</evidence>
<dbReference type="Gene3D" id="3.40.50.280">
    <property type="entry name" value="Cobalamin-binding domain"/>
    <property type="match status" value="1"/>
</dbReference>
<dbReference type="InterPro" id="IPR047057">
    <property type="entry name" value="MerR_fam"/>
</dbReference>
<keyword evidence="4" id="KW-0804">Transcription</keyword>
<keyword evidence="3" id="KW-0238">DNA-binding</keyword>
<dbReference type="InterPro" id="IPR000551">
    <property type="entry name" value="MerR-type_HTH_dom"/>
</dbReference>
<protein>
    <submittedName>
        <fullName evidence="6">MerR family transcriptional regulator</fullName>
    </submittedName>
</protein>
<accession>A0ABP8WYG0</accession>
<keyword evidence="7" id="KW-1185">Reference proteome</keyword>
<evidence type="ECO:0000256" key="4">
    <source>
        <dbReference type="ARBA" id="ARBA00023163"/>
    </source>
</evidence>
<dbReference type="SMART" id="SM00422">
    <property type="entry name" value="HTH_MERR"/>
    <property type="match status" value="1"/>
</dbReference>
<evidence type="ECO:0000313" key="7">
    <source>
        <dbReference type="Proteomes" id="UP001500325"/>
    </source>
</evidence>
<dbReference type="Gene3D" id="1.10.1660.10">
    <property type="match status" value="1"/>
</dbReference>